<name>A0A1F7UWG0_9BACT</name>
<evidence type="ECO:0000313" key="4">
    <source>
        <dbReference type="Proteomes" id="UP000176897"/>
    </source>
</evidence>
<comment type="caution">
    <text evidence="3">The sequence shown here is derived from an EMBL/GenBank/DDBJ whole genome shotgun (WGS) entry which is preliminary data.</text>
</comment>
<dbReference type="Pfam" id="PF18895">
    <property type="entry name" value="T4SS_pilin"/>
    <property type="match status" value="1"/>
</dbReference>
<evidence type="ECO:0000256" key="2">
    <source>
        <dbReference type="SAM" id="SignalP"/>
    </source>
</evidence>
<keyword evidence="1" id="KW-0812">Transmembrane</keyword>
<feature type="transmembrane region" description="Helical" evidence="1">
    <location>
        <begin position="119"/>
        <end position="140"/>
    </location>
</feature>
<reference evidence="3 4" key="1">
    <citation type="journal article" date="2016" name="Nat. Commun.">
        <title>Thousands of microbial genomes shed light on interconnected biogeochemical processes in an aquifer system.</title>
        <authorList>
            <person name="Anantharaman K."/>
            <person name="Brown C.T."/>
            <person name="Hug L.A."/>
            <person name="Sharon I."/>
            <person name="Castelle C.J."/>
            <person name="Probst A.J."/>
            <person name="Thomas B.C."/>
            <person name="Singh A."/>
            <person name="Wilkins M.J."/>
            <person name="Karaoz U."/>
            <person name="Brodie E.L."/>
            <person name="Williams K.H."/>
            <person name="Hubbard S.S."/>
            <person name="Banfield J.F."/>
        </authorList>
    </citation>
    <scope>NUCLEOTIDE SEQUENCE [LARGE SCALE GENOMIC DNA]</scope>
</reference>
<dbReference type="Proteomes" id="UP000176897">
    <property type="component" value="Unassembled WGS sequence"/>
</dbReference>
<dbReference type="EMBL" id="MGEJ01000001">
    <property type="protein sequence ID" value="OGL82048.1"/>
    <property type="molecule type" value="Genomic_DNA"/>
</dbReference>
<dbReference type="STRING" id="1802401.A3B21_05020"/>
<keyword evidence="1" id="KW-0472">Membrane</keyword>
<accession>A0A1F7UWG0</accession>
<evidence type="ECO:0000256" key="1">
    <source>
        <dbReference type="SAM" id="Phobius"/>
    </source>
</evidence>
<keyword evidence="2" id="KW-0732">Signal</keyword>
<feature type="transmembrane region" description="Helical" evidence="1">
    <location>
        <begin position="76"/>
        <end position="98"/>
    </location>
</feature>
<protein>
    <submittedName>
        <fullName evidence="3">Uncharacterized protein</fullName>
    </submittedName>
</protein>
<sequence>MKQVPKLILITILAFGFLLLASLPVLADEPPPPNPDPCAASLDPIVCRAKTLFGPSATDDAIGGLGSAPNPIATRIGVLANTAFLLAGLAFLIFTVYSGIQWMMAGGNEETVKKARTRIVRATIGLAIMLGSWIITNFILNVAFKPSGPSRGGLEYGPFRLEQR</sequence>
<feature type="chain" id="PRO_5009533155" evidence="2">
    <location>
        <begin position="28"/>
        <end position="164"/>
    </location>
</feature>
<feature type="signal peptide" evidence="2">
    <location>
        <begin position="1"/>
        <end position="27"/>
    </location>
</feature>
<organism evidence="3 4">
    <name type="scientific">Candidatus Uhrbacteria bacterium RIFCSPLOWO2_01_FULL_47_24</name>
    <dbReference type="NCBI Taxonomy" id="1802401"/>
    <lineage>
        <taxon>Bacteria</taxon>
        <taxon>Candidatus Uhriibacteriota</taxon>
    </lineage>
</organism>
<evidence type="ECO:0000313" key="3">
    <source>
        <dbReference type="EMBL" id="OGL82048.1"/>
    </source>
</evidence>
<dbReference type="AlphaFoldDB" id="A0A1F7UWG0"/>
<proteinExistence type="predicted"/>
<dbReference type="InterPro" id="IPR043993">
    <property type="entry name" value="T4SS_pilin"/>
</dbReference>
<gene>
    <name evidence="3" type="ORF">A3B21_05020</name>
</gene>
<keyword evidence="1" id="KW-1133">Transmembrane helix</keyword>